<organism evidence="1 2">
    <name type="scientific">Melia azedarach</name>
    <name type="common">Chinaberry tree</name>
    <dbReference type="NCBI Taxonomy" id="155640"/>
    <lineage>
        <taxon>Eukaryota</taxon>
        <taxon>Viridiplantae</taxon>
        <taxon>Streptophyta</taxon>
        <taxon>Embryophyta</taxon>
        <taxon>Tracheophyta</taxon>
        <taxon>Spermatophyta</taxon>
        <taxon>Magnoliopsida</taxon>
        <taxon>eudicotyledons</taxon>
        <taxon>Gunneridae</taxon>
        <taxon>Pentapetalae</taxon>
        <taxon>rosids</taxon>
        <taxon>malvids</taxon>
        <taxon>Sapindales</taxon>
        <taxon>Meliaceae</taxon>
        <taxon>Melia</taxon>
    </lineage>
</organism>
<gene>
    <name evidence="1" type="ORF">OWV82_006915</name>
</gene>
<sequence length="239" mass="26671">MANPSGNHQEQAHPSSFNAAANHSNGNSVMVAERWSTILKHNPGISSEWTSEEQAILEDGLQKFAADKPITRYAKIAVGLQSKTVRDVALRCRWMTKKENSKRRKEELSRRSKDKKERIIDPSVKAAHFAARPSVLPYVSTIIPTDYDECISYRAIGGPMGEILENNAHAFNQISANLAALQVQDNIGLLCQTRDNLLQILNDLNNTQDIMRQMPPLPVKVNEDLANTILPPPNIQMHS</sequence>
<name>A0ACC1YJ60_MELAZ</name>
<accession>A0ACC1YJ60</accession>
<evidence type="ECO:0000313" key="2">
    <source>
        <dbReference type="Proteomes" id="UP001164539"/>
    </source>
</evidence>
<proteinExistence type="predicted"/>
<dbReference type="EMBL" id="CM051396">
    <property type="protein sequence ID" value="KAJ4723558.1"/>
    <property type="molecule type" value="Genomic_DNA"/>
</dbReference>
<comment type="caution">
    <text evidence="1">The sequence shown here is derived from an EMBL/GenBank/DDBJ whole genome shotgun (WGS) entry which is preliminary data.</text>
</comment>
<keyword evidence="2" id="KW-1185">Reference proteome</keyword>
<dbReference type="Proteomes" id="UP001164539">
    <property type="component" value="Chromosome 3"/>
</dbReference>
<protein>
    <submittedName>
        <fullName evidence="1">Histone H2A deubiquitinase (DUF3755)</fullName>
    </submittedName>
</protein>
<evidence type="ECO:0000313" key="1">
    <source>
        <dbReference type="EMBL" id="KAJ4723558.1"/>
    </source>
</evidence>
<reference evidence="1 2" key="1">
    <citation type="journal article" date="2023" name="Science">
        <title>Complex scaffold remodeling in plant triterpene biosynthesis.</title>
        <authorList>
            <person name="De La Pena R."/>
            <person name="Hodgson H."/>
            <person name="Liu J.C."/>
            <person name="Stephenson M.J."/>
            <person name="Martin A.C."/>
            <person name="Owen C."/>
            <person name="Harkess A."/>
            <person name="Leebens-Mack J."/>
            <person name="Jimenez L.E."/>
            <person name="Osbourn A."/>
            <person name="Sattely E.S."/>
        </authorList>
    </citation>
    <scope>NUCLEOTIDE SEQUENCE [LARGE SCALE GENOMIC DNA]</scope>
    <source>
        <strain evidence="2">cv. JPN11</strain>
        <tissue evidence="1">Leaf</tissue>
    </source>
</reference>